<dbReference type="AlphaFoldDB" id="A0A066ZRC1"/>
<dbReference type="PRINTS" id="PR00039">
    <property type="entry name" value="HTHLYSR"/>
</dbReference>
<comment type="similarity">
    <text evidence="1">Belongs to the LysR transcriptional regulatory family.</text>
</comment>
<dbReference type="Gene3D" id="3.40.190.10">
    <property type="entry name" value="Periplasmic binding protein-like II"/>
    <property type="match status" value="2"/>
</dbReference>
<gene>
    <name evidence="7" type="ORF">EI16_07095</name>
</gene>
<dbReference type="GO" id="GO:0003677">
    <property type="term" value="F:DNA binding"/>
    <property type="evidence" value="ECO:0007669"/>
    <property type="project" value="UniProtKB-KW"/>
</dbReference>
<reference evidence="7 8" key="1">
    <citation type="submission" date="2014-04" db="EMBL/GenBank/DDBJ databases">
        <title>Draft genome sequence of Hydrogenovibrio marinus MH-110, a model organism for aerobic H2 metabolism.</title>
        <authorList>
            <person name="Cha H.J."/>
            <person name="Jo B.H."/>
            <person name="Hwang B.H."/>
        </authorList>
    </citation>
    <scope>NUCLEOTIDE SEQUENCE [LARGE SCALE GENOMIC DNA]</scope>
    <source>
        <strain evidence="7 8">MH-110</strain>
    </source>
</reference>
<dbReference type="PANTHER" id="PTHR30346:SF26">
    <property type="entry name" value="HYDROGEN PEROXIDE-INDUCIBLE GENES ACTIVATOR"/>
    <property type="match status" value="1"/>
</dbReference>
<name>A0A066ZRC1_HYDMR</name>
<dbReference type="InterPro" id="IPR005119">
    <property type="entry name" value="LysR_subst-bd"/>
</dbReference>
<dbReference type="FunFam" id="1.10.10.10:FF:000001">
    <property type="entry name" value="LysR family transcriptional regulator"/>
    <property type="match status" value="1"/>
</dbReference>
<dbReference type="STRING" id="28885.EI16_07095"/>
<dbReference type="InterPro" id="IPR036390">
    <property type="entry name" value="WH_DNA-bd_sf"/>
</dbReference>
<feature type="domain" description="HTH lysR-type" evidence="6">
    <location>
        <begin position="1"/>
        <end position="58"/>
    </location>
</feature>
<evidence type="ECO:0000256" key="5">
    <source>
        <dbReference type="ARBA" id="ARBA00023163"/>
    </source>
</evidence>
<evidence type="ECO:0000313" key="8">
    <source>
        <dbReference type="Proteomes" id="UP000027341"/>
    </source>
</evidence>
<dbReference type="SUPFAM" id="SSF53850">
    <property type="entry name" value="Periplasmic binding protein-like II"/>
    <property type="match status" value="1"/>
</dbReference>
<evidence type="ECO:0000256" key="4">
    <source>
        <dbReference type="ARBA" id="ARBA00023159"/>
    </source>
</evidence>
<sequence>MTLTELKYCVELAKTRHFRKASENCYVSQPTLSVAIKKLEDELNVTLFERRKNDVILTPIGKQVIEIAENILKQSQMIQQIAKDEFSEVSEVNIGAIYTIGPYLLPSVIKQLNQNAPQVRLTVEENYTHELAKKLQSGELDIILVAEPFDDKNIEKITLYEEPFVAALPVHHKMAVEPEINLNKIEEDVVFLLGAGHCFRDQVLEAYPNLNHSGYQSHPLQKTLEGSSLETIRYMVASGAGLTILPCTAVQENSNELLVYKPLTAPIPKRTVIMAWRKSFPRTKLLKLFQELLLSIQLPCTTKN</sequence>
<evidence type="ECO:0000256" key="2">
    <source>
        <dbReference type="ARBA" id="ARBA00023015"/>
    </source>
</evidence>
<comment type="caution">
    <text evidence="7">The sequence shown here is derived from an EMBL/GenBank/DDBJ whole genome shotgun (WGS) entry which is preliminary data.</text>
</comment>
<dbReference type="PANTHER" id="PTHR30346">
    <property type="entry name" value="TRANSCRIPTIONAL DUAL REGULATOR HCAR-RELATED"/>
    <property type="match status" value="1"/>
</dbReference>
<dbReference type="GO" id="GO:0032993">
    <property type="term" value="C:protein-DNA complex"/>
    <property type="evidence" value="ECO:0007669"/>
    <property type="project" value="TreeGrafter"/>
</dbReference>
<evidence type="ECO:0000256" key="3">
    <source>
        <dbReference type="ARBA" id="ARBA00023125"/>
    </source>
</evidence>
<dbReference type="InterPro" id="IPR036388">
    <property type="entry name" value="WH-like_DNA-bd_sf"/>
</dbReference>
<evidence type="ECO:0000259" key="6">
    <source>
        <dbReference type="PROSITE" id="PS50931"/>
    </source>
</evidence>
<accession>A0A066ZRC1</accession>
<evidence type="ECO:0000256" key="1">
    <source>
        <dbReference type="ARBA" id="ARBA00009437"/>
    </source>
</evidence>
<dbReference type="RefSeq" id="WP_029911359.1">
    <property type="nucleotide sequence ID" value="NZ_AP020335.1"/>
</dbReference>
<keyword evidence="3" id="KW-0238">DNA-binding</keyword>
<dbReference type="GO" id="GO:0003700">
    <property type="term" value="F:DNA-binding transcription factor activity"/>
    <property type="evidence" value="ECO:0007669"/>
    <property type="project" value="InterPro"/>
</dbReference>
<evidence type="ECO:0000313" key="7">
    <source>
        <dbReference type="EMBL" id="KDN96047.1"/>
    </source>
</evidence>
<keyword evidence="8" id="KW-1185">Reference proteome</keyword>
<dbReference type="CDD" id="cd08411">
    <property type="entry name" value="PBP2_OxyR"/>
    <property type="match status" value="1"/>
</dbReference>
<dbReference type="Proteomes" id="UP000027341">
    <property type="component" value="Unassembled WGS sequence"/>
</dbReference>
<keyword evidence="5" id="KW-0804">Transcription</keyword>
<keyword evidence="4" id="KW-0010">Activator</keyword>
<proteinExistence type="inferred from homology"/>
<dbReference type="EMBL" id="JMIU01000001">
    <property type="protein sequence ID" value="KDN96047.1"/>
    <property type="molecule type" value="Genomic_DNA"/>
</dbReference>
<dbReference type="Gene3D" id="1.10.10.10">
    <property type="entry name" value="Winged helix-like DNA-binding domain superfamily/Winged helix DNA-binding domain"/>
    <property type="match status" value="1"/>
</dbReference>
<organism evidence="7 8">
    <name type="scientific">Hydrogenovibrio marinus</name>
    <dbReference type="NCBI Taxonomy" id="28885"/>
    <lineage>
        <taxon>Bacteria</taxon>
        <taxon>Pseudomonadati</taxon>
        <taxon>Pseudomonadota</taxon>
        <taxon>Gammaproteobacteria</taxon>
        <taxon>Thiotrichales</taxon>
        <taxon>Piscirickettsiaceae</taxon>
        <taxon>Hydrogenovibrio</taxon>
    </lineage>
</organism>
<dbReference type="PROSITE" id="PS50931">
    <property type="entry name" value="HTH_LYSR"/>
    <property type="match status" value="1"/>
</dbReference>
<dbReference type="SUPFAM" id="SSF46785">
    <property type="entry name" value="Winged helix' DNA-binding domain"/>
    <property type="match status" value="1"/>
</dbReference>
<dbReference type="Pfam" id="PF00126">
    <property type="entry name" value="HTH_1"/>
    <property type="match status" value="1"/>
</dbReference>
<keyword evidence="2" id="KW-0805">Transcription regulation</keyword>
<protein>
    <submittedName>
        <fullName evidence="7">LysR family transcriptional regulator</fullName>
    </submittedName>
</protein>
<dbReference type="InterPro" id="IPR000847">
    <property type="entry name" value="LysR_HTH_N"/>
</dbReference>
<dbReference type="Pfam" id="PF03466">
    <property type="entry name" value="LysR_substrate"/>
    <property type="match status" value="1"/>
</dbReference>